<accession>A0A2N9H0H7</accession>
<evidence type="ECO:0000313" key="1">
    <source>
        <dbReference type="EMBL" id="SPD05502.1"/>
    </source>
</evidence>
<name>A0A2N9H0H7_FAGSY</name>
<protein>
    <submittedName>
        <fullName evidence="1">Uncharacterized protein</fullName>
    </submittedName>
</protein>
<dbReference type="EMBL" id="OIVN01002668">
    <property type="protein sequence ID" value="SPD05502.1"/>
    <property type="molecule type" value="Genomic_DNA"/>
</dbReference>
<dbReference type="AlphaFoldDB" id="A0A2N9H0H7"/>
<sequence>MCGGARQESSGSTNGGVLGVELGSVCCGRENQELQTVASIWVFGSL</sequence>
<proteinExistence type="predicted"/>
<gene>
    <name evidence="1" type="ORF">FSB_LOCUS33384</name>
</gene>
<organism evidence="1">
    <name type="scientific">Fagus sylvatica</name>
    <name type="common">Beechnut</name>
    <dbReference type="NCBI Taxonomy" id="28930"/>
    <lineage>
        <taxon>Eukaryota</taxon>
        <taxon>Viridiplantae</taxon>
        <taxon>Streptophyta</taxon>
        <taxon>Embryophyta</taxon>
        <taxon>Tracheophyta</taxon>
        <taxon>Spermatophyta</taxon>
        <taxon>Magnoliopsida</taxon>
        <taxon>eudicotyledons</taxon>
        <taxon>Gunneridae</taxon>
        <taxon>Pentapetalae</taxon>
        <taxon>rosids</taxon>
        <taxon>fabids</taxon>
        <taxon>Fagales</taxon>
        <taxon>Fagaceae</taxon>
        <taxon>Fagus</taxon>
    </lineage>
</organism>
<reference evidence="1" key="1">
    <citation type="submission" date="2018-02" db="EMBL/GenBank/DDBJ databases">
        <authorList>
            <person name="Cohen D.B."/>
            <person name="Kent A.D."/>
        </authorList>
    </citation>
    <scope>NUCLEOTIDE SEQUENCE</scope>
</reference>